<name>A0A6G8APG3_9ENTE</name>
<sequence length="31" mass="3629">MITVFFALINPILVGIVLQLFSHWLDEKDKQ</sequence>
<reference evidence="2 3" key="1">
    <citation type="submission" date="2020-03" db="EMBL/GenBank/DDBJ databases">
        <title>Vagococcus sp. nov., isolated from beetles.</title>
        <authorList>
            <person name="Hyun D.-W."/>
            <person name="Bae J.-W."/>
        </authorList>
    </citation>
    <scope>NUCLEOTIDE SEQUENCE [LARGE SCALE GENOMIC DNA]</scope>
    <source>
        <strain evidence="2 3">HDW17A</strain>
    </source>
</reference>
<dbReference type="KEGG" id="vah:G7081_07220"/>
<keyword evidence="1" id="KW-0812">Transmembrane</keyword>
<keyword evidence="1" id="KW-0472">Membrane</keyword>
<dbReference type="InterPro" id="IPR025882">
    <property type="entry name" value="Toxin_Fst"/>
</dbReference>
<evidence type="ECO:0000256" key="1">
    <source>
        <dbReference type="SAM" id="Phobius"/>
    </source>
</evidence>
<keyword evidence="1" id="KW-1133">Transmembrane helix</keyword>
<evidence type="ECO:0000313" key="3">
    <source>
        <dbReference type="Proteomes" id="UP000500890"/>
    </source>
</evidence>
<evidence type="ECO:0000313" key="2">
    <source>
        <dbReference type="EMBL" id="QIL46877.1"/>
    </source>
</evidence>
<dbReference type="AlphaFoldDB" id="A0A6G8APG3"/>
<gene>
    <name evidence="2" type="ORF">G7081_07220</name>
</gene>
<dbReference type="NCBIfam" id="NF033608">
    <property type="entry name" value="type_I_tox_Fst"/>
    <property type="match status" value="1"/>
</dbReference>
<dbReference type="EMBL" id="CP049886">
    <property type="protein sequence ID" value="QIL46877.1"/>
    <property type="molecule type" value="Genomic_DNA"/>
</dbReference>
<proteinExistence type="predicted"/>
<dbReference type="Proteomes" id="UP000500890">
    <property type="component" value="Chromosome"/>
</dbReference>
<protein>
    <submittedName>
        <fullName evidence="2">Type I toxin-antitoxin system Fst family toxin</fullName>
    </submittedName>
</protein>
<dbReference type="Pfam" id="PF13955">
    <property type="entry name" value="Fst_toxin"/>
    <property type="match status" value="1"/>
</dbReference>
<accession>A0A6G8APG3</accession>
<feature type="transmembrane region" description="Helical" evidence="1">
    <location>
        <begin position="6"/>
        <end position="25"/>
    </location>
</feature>
<keyword evidence="3" id="KW-1185">Reference proteome</keyword>
<dbReference type="RefSeq" id="WP_166008265.1">
    <property type="nucleotide sequence ID" value="NZ_CP049886.1"/>
</dbReference>
<organism evidence="2 3">
    <name type="scientific">Vagococcus coleopterorum</name>
    <dbReference type="NCBI Taxonomy" id="2714946"/>
    <lineage>
        <taxon>Bacteria</taxon>
        <taxon>Bacillati</taxon>
        <taxon>Bacillota</taxon>
        <taxon>Bacilli</taxon>
        <taxon>Lactobacillales</taxon>
        <taxon>Enterococcaceae</taxon>
        <taxon>Vagococcus</taxon>
    </lineage>
</organism>